<evidence type="ECO:0000256" key="5">
    <source>
        <dbReference type="ARBA" id="ARBA00022833"/>
    </source>
</evidence>
<reference evidence="10" key="1">
    <citation type="submission" date="2022-12" db="EMBL/GenBank/DDBJ databases">
        <authorList>
            <person name="Petersen C."/>
        </authorList>
    </citation>
    <scope>NUCLEOTIDE SEQUENCE</scope>
    <source>
        <strain evidence="10">IBT 21472</strain>
    </source>
</reference>
<feature type="compositionally biased region" description="Polar residues" evidence="8">
    <location>
        <begin position="197"/>
        <end position="216"/>
    </location>
</feature>
<evidence type="ECO:0000313" key="11">
    <source>
        <dbReference type="Proteomes" id="UP001147746"/>
    </source>
</evidence>
<feature type="region of interest" description="Disordered" evidence="8">
    <location>
        <begin position="188"/>
        <end position="252"/>
    </location>
</feature>
<organism evidence="10 11">
    <name type="scientific">Penicillium atrosanguineum</name>
    <dbReference type="NCBI Taxonomy" id="1132637"/>
    <lineage>
        <taxon>Eukaryota</taxon>
        <taxon>Fungi</taxon>
        <taxon>Dikarya</taxon>
        <taxon>Ascomycota</taxon>
        <taxon>Pezizomycotina</taxon>
        <taxon>Eurotiomycetes</taxon>
        <taxon>Eurotiomycetidae</taxon>
        <taxon>Eurotiales</taxon>
        <taxon>Aspergillaceae</taxon>
        <taxon>Penicillium</taxon>
    </lineage>
</organism>
<dbReference type="InterPro" id="IPR036236">
    <property type="entry name" value="Znf_C2H2_sf"/>
</dbReference>
<dbReference type="PANTHER" id="PTHR24388:SF54">
    <property type="entry name" value="PROTEIN ESCARGOT"/>
    <property type="match status" value="1"/>
</dbReference>
<sequence length="319" mass="34728">MDQIPVHYRSLMAHSIPEDTHTFDASATYPSPVSATTSQGLNFSPIGLGISGCDLEPGFDNLRAFPHAVPFAASHAPSNQMITTENYYEAPMKVDHFSSGPCFSNYNGVPPASNTPLSLYDSQTIGLSPNYNSALELDGPVSYAGQIPAYWTPTPCSGPTTPLEAASATGHWNQPYFPEPCITVNPPTIPVDRGSYHPTTVTDGSRTLASHYNPAQTSSSPRSATSTESFSPNPPQNVNKNRNLNNHMDKDMEDGRKCPVCGYVFTRRSNCTEHQKRHDPSFKKTFNCSGCKKTFGRNADLRRHIDNASQRKGPKKGTG</sequence>
<dbReference type="PANTHER" id="PTHR24388">
    <property type="entry name" value="ZINC FINGER PROTEIN"/>
    <property type="match status" value="1"/>
</dbReference>
<reference evidence="10" key="2">
    <citation type="journal article" date="2023" name="IMA Fungus">
        <title>Comparative genomic study of the Penicillium genus elucidates a diverse pangenome and 15 lateral gene transfer events.</title>
        <authorList>
            <person name="Petersen C."/>
            <person name="Sorensen T."/>
            <person name="Nielsen M.R."/>
            <person name="Sondergaard T.E."/>
            <person name="Sorensen J.L."/>
            <person name="Fitzpatrick D.A."/>
            <person name="Frisvad J.C."/>
            <person name="Nielsen K.L."/>
        </authorList>
    </citation>
    <scope>NUCLEOTIDE SEQUENCE</scope>
    <source>
        <strain evidence="10">IBT 21472</strain>
    </source>
</reference>
<dbReference type="GO" id="GO:0005634">
    <property type="term" value="C:nucleus"/>
    <property type="evidence" value="ECO:0007669"/>
    <property type="project" value="UniProtKB-SubCell"/>
</dbReference>
<protein>
    <recommendedName>
        <fullName evidence="9">C2H2-type domain-containing protein</fullName>
    </recommendedName>
</protein>
<evidence type="ECO:0000256" key="8">
    <source>
        <dbReference type="SAM" id="MobiDB-lite"/>
    </source>
</evidence>
<gene>
    <name evidence="10" type="ORF">N7476_000167</name>
</gene>
<accession>A0A9W9QCD6</accession>
<dbReference type="Proteomes" id="UP001147746">
    <property type="component" value="Unassembled WGS sequence"/>
</dbReference>
<evidence type="ECO:0000256" key="3">
    <source>
        <dbReference type="ARBA" id="ARBA00022737"/>
    </source>
</evidence>
<keyword evidence="6" id="KW-0539">Nucleus</keyword>
<dbReference type="GO" id="GO:0000978">
    <property type="term" value="F:RNA polymerase II cis-regulatory region sequence-specific DNA binding"/>
    <property type="evidence" value="ECO:0007669"/>
    <property type="project" value="TreeGrafter"/>
</dbReference>
<dbReference type="GO" id="GO:0000981">
    <property type="term" value="F:DNA-binding transcription factor activity, RNA polymerase II-specific"/>
    <property type="evidence" value="ECO:0007669"/>
    <property type="project" value="TreeGrafter"/>
</dbReference>
<dbReference type="SMART" id="SM00355">
    <property type="entry name" value="ZnF_C2H2"/>
    <property type="match status" value="2"/>
</dbReference>
<dbReference type="PROSITE" id="PS50157">
    <property type="entry name" value="ZINC_FINGER_C2H2_2"/>
    <property type="match status" value="2"/>
</dbReference>
<evidence type="ECO:0000256" key="2">
    <source>
        <dbReference type="ARBA" id="ARBA00022723"/>
    </source>
</evidence>
<name>A0A9W9QCD6_9EURO</name>
<comment type="caution">
    <text evidence="10">The sequence shown here is derived from an EMBL/GenBank/DDBJ whole genome shotgun (WGS) entry which is preliminary data.</text>
</comment>
<dbReference type="Gene3D" id="3.30.160.60">
    <property type="entry name" value="Classic Zinc Finger"/>
    <property type="match status" value="1"/>
</dbReference>
<keyword evidence="5" id="KW-0862">Zinc</keyword>
<evidence type="ECO:0000256" key="4">
    <source>
        <dbReference type="ARBA" id="ARBA00022771"/>
    </source>
</evidence>
<dbReference type="EMBL" id="JAPZBO010000001">
    <property type="protein sequence ID" value="KAJ5330384.1"/>
    <property type="molecule type" value="Genomic_DNA"/>
</dbReference>
<evidence type="ECO:0000256" key="6">
    <source>
        <dbReference type="ARBA" id="ARBA00023242"/>
    </source>
</evidence>
<keyword evidence="11" id="KW-1185">Reference proteome</keyword>
<keyword evidence="3" id="KW-0677">Repeat</keyword>
<feature type="compositionally biased region" description="Polar residues" evidence="8">
    <location>
        <begin position="236"/>
        <end position="246"/>
    </location>
</feature>
<dbReference type="SUPFAM" id="SSF57667">
    <property type="entry name" value="beta-beta-alpha zinc fingers"/>
    <property type="match status" value="1"/>
</dbReference>
<feature type="compositionally biased region" description="Low complexity" evidence="8">
    <location>
        <begin position="217"/>
        <end position="231"/>
    </location>
</feature>
<feature type="domain" description="C2H2-type" evidence="9">
    <location>
        <begin position="286"/>
        <end position="314"/>
    </location>
</feature>
<keyword evidence="4 7" id="KW-0863">Zinc-finger</keyword>
<dbReference type="GO" id="GO:0008270">
    <property type="term" value="F:zinc ion binding"/>
    <property type="evidence" value="ECO:0007669"/>
    <property type="project" value="UniProtKB-KW"/>
</dbReference>
<feature type="domain" description="C2H2-type" evidence="9">
    <location>
        <begin position="256"/>
        <end position="278"/>
    </location>
</feature>
<dbReference type="Pfam" id="PF00096">
    <property type="entry name" value="zf-C2H2"/>
    <property type="match status" value="2"/>
</dbReference>
<dbReference type="InterPro" id="IPR050527">
    <property type="entry name" value="Snail/Krueppel_Znf"/>
</dbReference>
<proteinExistence type="predicted"/>
<dbReference type="PROSITE" id="PS00028">
    <property type="entry name" value="ZINC_FINGER_C2H2_1"/>
    <property type="match status" value="1"/>
</dbReference>
<evidence type="ECO:0000256" key="7">
    <source>
        <dbReference type="PROSITE-ProRule" id="PRU00042"/>
    </source>
</evidence>
<dbReference type="AlphaFoldDB" id="A0A9W9QCD6"/>
<comment type="subcellular location">
    <subcellularLocation>
        <location evidence="1">Nucleus</location>
    </subcellularLocation>
</comment>
<evidence type="ECO:0000259" key="9">
    <source>
        <dbReference type="PROSITE" id="PS50157"/>
    </source>
</evidence>
<dbReference type="InterPro" id="IPR013087">
    <property type="entry name" value="Znf_C2H2_type"/>
</dbReference>
<evidence type="ECO:0000313" key="10">
    <source>
        <dbReference type="EMBL" id="KAJ5330384.1"/>
    </source>
</evidence>
<evidence type="ECO:0000256" key="1">
    <source>
        <dbReference type="ARBA" id="ARBA00004123"/>
    </source>
</evidence>
<keyword evidence="2" id="KW-0479">Metal-binding</keyword>